<gene>
    <name evidence="3" type="ORF">H9L14_03465</name>
</gene>
<dbReference type="EMBL" id="CP060782">
    <property type="protein sequence ID" value="QNP46894.1"/>
    <property type="molecule type" value="Genomic_DNA"/>
</dbReference>
<proteinExistence type="predicted"/>
<feature type="domain" description="Peptidase M15A C-terminal" evidence="2">
    <location>
        <begin position="40"/>
        <end position="98"/>
    </location>
</feature>
<reference evidence="3 4" key="1">
    <citation type="submission" date="2020-08" db="EMBL/GenBank/DDBJ databases">
        <title>Genome sequence of Sphingomonas sediminicola KACC 15039T.</title>
        <authorList>
            <person name="Hyun D.-W."/>
            <person name="Bae J.-W."/>
        </authorList>
    </citation>
    <scope>NUCLEOTIDE SEQUENCE [LARGE SCALE GENOMIC DNA]</scope>
    <source>
        <strain evidence="3 4">KACC 15039</strain>
    </source>
</reference>
<sequence>MYRLSACLWAVAAMASPALAARPSDVPAPPQARLDVSKAAAVAASFGAITSIYRSVEHNRQVGGVANSYHLQGRAIDVARKPGVTHGMIAAALQRAGYVMVESLDEGDHSHFAFANTSIVPIQPEVTVAAAMVKQPEKPKYPEILADDHGTLRIDLPPPQLAER</sequence>
<keyword evidence="1" id="KW-0732">Signal</keyword>
<evidence type="ECO:0000259" key="2">
    <source>
        <dbReference type="Pfam" id="PF08291"/>
    </source>
</evidence>
<dbReference type="Gene3D" id="3.30.1380.10">
    <property type="match status" value="1"/>
</dbReference>
<evidence type="ECO:0000313" key="3">
    <source>
        <dbReference type="EMBL" id="QNP46894.1"/>
    </source>
</evidence>
<dbReference type="SUPFAM" id="SSF55166">
    <property type="entry name" value="Hedgehog/DD-peptidase"/>
    <property type="match status" value="1"/>
</dbReference>
<feature type="signal peptide" evidence="1">
    <location>
        <begin position="1"/>
        <end position="20"/>
    </location>
</feature>
<dbReference type="InterPro" id="IPR009045">
    <property type="entry name" value="Zn_M74/Hedgehog-like"/>
</dbReference>
<keyword evidence="4" id="KW-1185">Reference proteome</keyword>
<dbReference type="Pfam" id="PF08291">
    <property type="entry name" value="Peptidase_M15_3"/>
    <property type="match status" value="1"/>
</dbReference>
<protein>
    <recommendedName>
        <fullName evidence="2">Peptidase M15A C-terminal domain-containing protein</fullName>
    </recommendedName>
</protein>
<evidence type="ECO:0000313" key="4">
    <source>
        <dbReference type="Proteomes" id="UP000516105"/>
    </source>
</evidence>
<feature type="chain" id="PRO_5046877311" description="Peptidase M15A C-terminal domain-containing protein" evidence="1">
    <location>
        <begin position="21"/>
        <end position="164"/>
    </location>
</feature>
<dbReference type="InterPro" id="IPR013230">
    <property type="entry name" value="Peptidase_M15A_C"/>
</dbReference>
<dbReference type="Proteomes" id="UP000516105">
    <property type="component" value="Chromosome"/>
</dbReference>
<evidence type="ECO:0000256" key="1">
    <source>
        <dbReference type="SAM" id="SignalP"/>
    </source>
</evidence>
<name>A0ABX6TAK6_9SPHN</name>
<accession>A0ABX6TAK6</accession>
<organism evidence="3 4">
    <name type="scientific">Sphingomonas sediminicola</name>
    <dbReference type="NCBI Taxonomy" id="386874"/>
    <lineage>
        <taxon>Bacteria</taxon>
        <taxon>Pseudomonadati</taxon>
        <taxon>Pseudomonadota</taxon>
        <taxon>Alphaproteobacteria</taxon>
        <taxon>Sphingomonadales</taxon>
        <taxon>Sphingomonadaceae</taxon>
        <taxon>Sphingomonas</taxon>
    </lineage>
</organism>